<dbReference type="Pfam" id="PF01580">
    <property type="entry name" value="FtsK_SpoIIIE"/>
    <property type="match status" value="2"/>
</dbReference>
<evidence type="ECO:0000256" key="4">
    <source>
        <dbReference type="ARBA" id="ARBA00022737"/>
    </source>
</evidence>
<keyword evidence="6 9" id="KW-0067">ATP-binding</keyword>
<dbReference type="InterPro" id="IPR003593">
    <property type="entry name" value="AAA+_ATPase"/>
</dbReference>
<evidence type="ECO:0000313" key="14">
    <source>
        <dbReference type="Proteomes" id="UP000523139"/>
    </source>
</evidence>
<dbReference type="PANTHER" id="PTHR22683:SF1">
    <property type="entry name" value="TYPE VII SECRETION SYSTEM PROTEIN ESSC"/>
    <property type="match status" value="1"/>
</dbReference>
<dbReference type="PANTHER" id="PTHR22683">
    <property type="entry name" value="SPORULATION PROTEIN RELATED"/>
    <property type="match status" value="1"/>
</dbReference>
<dbReference type="SUPFAM" id="SSF52540">
    <property type="entry name" value="P-loop containing nucleoside triphosphate hydrolases"/>
    <property type="match status" value="3"/>
</dbReference>
<proteinExistence type="predicted"/>
<dbReference type="GO" id="GO:0005886">
    <property type="term" value="C:plasma membrane"/>
    <property type="evidence" value="ECO:0007669"/>
    <property type="project" value="UniProtKB-SubCell"/>
</dbReference>
<evidence type="ECO:0000256" key="6">
    <source>
        <dbReference type="ARBA" id="ARBA00022840"/>
    </source>
</evidence>
<keyword evidence="5 9" id="KW-0547">Nucleotide-binding</keyword>
<keyword evidence="3 11" id="KW-0812">Transmembrane</keyword>
<comment type="caution">
    <text evidence="13">The sequence shown here is derived from an EMBL/GenBank/DDBJ whole genome shotgun (WGS) entry which is preliminary data.</text>
</comment>
<keyword evidence="2" id="KW-1003">Cell membrane</keyword>
<dbReference type="EMBL" id="JABAHY010000006">
    <property type="protein sequence ID" value="NLS09989.1"/>
    <property type="molecule type" value="Genomic_DNA"/>
</dbReference>
<evidence type="ECO:0000256" key="9">
    <source>
        <dbReference type="PROSITE-ProRule" id="PRU00289"/>
    </source>
</evidence>
<feature type="domain" description="FtsK" evidence="12">
    <location>
        <begin position="465"/>
        <end position="665"/>
    </location>
</feature>
<keyword evidence="14" id="KW-1185">Reference proteome</keyword>
<dbReference type="PROSITE" id="PS50901">
    <property type="entry name" value="FTSK"/>
    <property type="match status" value="3"/>
</dbReference>
<feature type="domain" description="FtsK" evidence="12">
    <location>
        <begin position="1097"/>
        <end position="1273"/>
    </location>
</feature>
<evidence type="ECO:0000313" key="13">
    <source>
        <dbReference type="EMBL" id="NLS09989.1"/>
    </source>
</evidence>
<organism evidence="13 14">
    <name type="scientific">Nesterenkonia sedimenti</name>
    <dbReference type="NCBI Taxonomy" id="1463632"/>
    <lineage>
        <taxon>Bacteria</taxon>
        <taxon>Bacillati</taxon>
        <taxon>Actinomycetota</taxon>
        <taxon>Actinomycetes</taxon>
        <taxon>Micrococcales</taxon>
        <taxon>Micrococcaceae</taxon>
        <taxon>Nesterenkonia</taxon>
    </lineage>
</organism>
<dbReference type="InterPro" id="IPR027417">
    <property type="entry name" value="P-loop_NTPase"/>
</dbReference>
<dbReference type="NCBIfam" id="TIGR03925">
    <property type="entry name" value="T7SS_EccC_b"/>
    <property type="match status" value="1"/>
</dbReference>
<dbReference type="Proteomes" id="UP000523139">
    <property type="component" value="Unassembled WGS sequence"/>
</dbReference>
<evidence type="ECO:0000256" key="8">
    <source>
        <dbReference type="ARBA" id="ARBA00023136"/>
    </source>
</evidence>
<evidence type="ECO:0000259" key="12">
    <source>
        <dbReference type="PROSITE" id="PS50901"/>
    </source>
</evidence>
<feature type="transmembrane region" description="Helical" evidence="11">
    <location>
        <begin position="37"/>
        <end position="57"/>
    </location>
</feature>
<dbReference type="NCBIfam" id="TIGR03924">
    <property type="entry name" value="T7SS_EccC_a"/>
    <property type="match status" value="1"/>
</dbReference>
<evidence type="ECO:0000256" key="10">
    <source>
        <dbReference type="SAM" id="MobiDB-lite"/>
    </source>
</evidence>
<evidence type="ECO:0000256" key="1">
    <source>
        <dbReference type="ARBA" id="ARBA00004651"/>
    </source>
</evidence>
<comment type="subcellular location">
    <subcellularLocation>
        <location evidence="1">Cell membrane</location>
        <topology evidence="1">Multi-pass membrane protein</topology>
    </subcellularLocation>
</comment>
<evidence type="ECO:0000256" key="7">
    <source>
        <dbReference type="ARBA" id="ARBA00022989"/>
    </source>
</evidence>
<dbReference type="SMART" id="SM00382">
    <property type="entry name" value="AAA"/>
    <property type="match status" value="3"/>
</dbReference>
<dbReference type="InterPro" id="IPR050206">
    <property type="entry name" value="FtsK/SpoIIIE/SftA"/>
</dbReference>
<name>A0A7X8TK26_9MICC</name>
<feature type="binding site" evidence="9">
    <location>
        <begin position="488"/>
        <end position="495"/>
    </location>
    <ligand>
        <name>ATP</name>
        <dbReference type="ChEBI" id="CHEBI:30616"/>
    </ligand>
</feature>
<feature type="transmembrane region" description="Helical" evidence="11">
    <location>
        <begin position="64"/>
        <end position="85"/>
    </location>
</feature>
<protein>
    <submittedName>
        <fullName evidence="13">Type VII secretion protein EccCa</fullName>
    </submittedName>
</protein>
<evidence type="ECO:0000256" key="11">
    <source>
        <dbReference type="SAM" id="Phobius"/>
    </source>
</evidence>
<dbReference type="InterPro" id="IPR023837">
    <property type="entry name" value="EccCb-like_Actinobacteria"/>
</dbReference>
<evidence type="ECO:0000256" key="3">
    <source>
        <dbReference type="ARBA" id="ARBA00022692"/>
    </source>
</evidence>
<dbReference type="GO" id="GO:0003677">
    <property type="term" value="F:DNA binding"/>
    <property type="evidence" value="ECO:0007669"/>
    <property type="project" value="InterPro"/>
</dbReference>
<accession>A0A7X8TK26</accession>
<feature type="region of interest" description="Disordered" evidence="10">
    <location>
        <begin position="1170"/>
        <end position="1191"/>
    </location>
</feature>
<feature type="binding site" evidence="9">
    <location>
        <begin position="1115"/>
        <end position="1122"/>
    </location>
    <ligand>
        <name>ATP</name>
        <dbReference type="ChEBI" id="CHEBI:30616"/>
    </ligand>
</feature>
<dbReference type="Gene3D" id="3.40.50.300">
    <property type="entry name" value="P-loop containing nucleotide triphosphate hydrolases"/>
    <property type="match status" value="4"/>
</dbReference>
<dbReference type="GO" id="GO:0005524">
    <property type="term" value="F:ATP binding"/>
    <property type="evidence" value="ECO:0007669"/>
    <property type="project" value="UniProtKB-UniRule"/>
</dbReference>
<sequence length="1314" mass="144807">MTLKLVHRPTRTTAPVPQAAPTMLAAPPELEGNSGAMPMQMILPIIGALSSVTMMVVLRHGNPLFMMMAGVIFLVAIVGGIGYALSSRGRQAKQQRQQRELYLDYLEETRADLQNQMSEVQAQALSLHPHPSHLVSVIQNPERFWERRRTDADFLQARLGTGRVTHQPMSIPPEESPTHPQDPFLKREAELVAETSGQVEAMPIQAALRETGTVAIIGDHLQGVELARSMLLQLATFHSPDDIIFAGIWAPERAQHWRGVDLLPHIQDAAVYDGPVPARRVAPSMQEVAALLRNELTQRMAAYQQARRNGLHQAHTSRLIVVVDDHGRYATPLPLPEGVTDLFGLNITVVYLLSEQRQEPRNVDMRITLEEASAVLTTRASSAEPQRITFQPDPLSTDTFTAAARTMSGYRLRPDIRDEMETTSSFDVTDLLGFSSVNDVAPDRLWKPRTSGDFLKVPFGVDDAGNPVDLDLKENAQGGMGPHGICIGATGSGKSEMLRTLILSLVMRHSPQDLSLVLVDYKGGAAFAPFAPLPHVAGLIDNLEDDAQLTARARTSIQGEVVRRQKMLKDAGSLASITQYRTMREQDPEMEPMPHLFLVIDEFGELLTAEPDFAELFLQIGRIGRSIGVHLLLSSQRLEAGKLKGLDTYLSYRVGLRTFSESESRMVLDSRDAFHLPALPGYGYLKVDTSLYTRFRAGYVSGPVPAEQQIQATDDARPLPRLLPAYNGLSAAEREEVADESFDPTPHAETAPELIDEVIFRLTDEDKRVRPVWLPPLPEQLALGSLIDSSQQGGRGLQLVLGLEDDPEHQQQRPWTMDLGSIAGHAAVVGGPRSGRSTLLRTVALSLALTRTPSQCAIYGMDLTGGALQRLEGFPHVGGVATRSDPDRLGRLIDEIQMMLNQRESVFRRYGIDSLGELRHRHSTGEITELTSAEVMVLVDGYGQLGQDFDRLKDRFNTIMHRGASFGVHMVLGLTRWNELRASEQALFGWKAELKLNDETESTVDKKLMKTISADTPGRVLLTNKNFAHTALPVLDIADAENVGDTLRQLGEEATRSWSGPRAAPIRLLPTVLSPAELPDVFTEPDAVPLGIRQDTMSTAFWDFMDRDQHLIVLGDSKSGKTSLLRHITAQLVERFDEDELVFAVFDSRGQLAAGLPEEYVGNHARNPKQGQALAKSVSGELDQRPERSPQEFADSPRIVVLVDDYDIFSAGGGSPLQALVPHLPSARDLKLHVVLARPVAGSSRAFFDPIVQVSKDTGGAVLVMDGDRGEGQILPKVYPENFPPGRGRFVRRGEKPHIIQTAWDKAEEQDEEE</sequence>
<dbReference type="InterPro" id="IPR002543">
    <property type="entry name" value="FtsK_dom"/>
</dbReference>
<reference evidence="13 14" key="1">
    <citation type="submission" date="2020-04" db="EMBL/GenBank/DDBJ databases">
        <title>Nesterenkonia sp. nov., isolated from marine sediment.</title>
        <authorList>
            <person name="Zhang G."/>
        </authorList>
    </citation>
    <scope>NUCLEOTIDE SEQUENCE [LARGE SCALE GENOMIC DNA]</scope>
    <source>
        <strain evidence="13 14">MY13</strain>
    </source>
</reference>
<evidence type="ECO:0000256" key="5">
    <source>
        <dbReference type="ARBA" id="ARBA00022741"/>
    </source>
</evidence>
<feature type="domain" description="FtsK" evidence="12">
    <location>
        <begin position="812"/>
        <end position="1003"/>
    </location>
</feature>
<dbReference type="RefSeq" id="WP_168887468.1">
    <property type="nucleotide sequence ID" value="NZ_JABAHY010000006.1"/>
</dbReference>
<dbReference type="InterPro" id="IPR023836">
    <property type="entry name" value="EccCa-like_Actinobacteria"/>
</dbReference>
<evidence type="ECO:0000256" key="2">
    <source>
        <dbReference type="ARBA" id="ARBA00022475"/>
    </source>
</evidence>
<keyword evidence="8 11" id="KW-0472">Membrane</keyword>
<gene>
    <name evidence="13" type="primary">eccCa</name>
    <name evidence="13" type="ORF">HGQ17_08255</name>
</gene>
<keyword evidence="4" id="KW-0677">Repeat</keyword>
<keyword evidence="7 11" id="KW-1133">Transmembrane helix</keyword>
<feature type="binding site" evidence="9">
    <location>
        <begin position="830"/>
        <end position="837"/>
    </location>
    <ligand>
        <name>ATP</name>
        <dbReference type="ChEBI" id="CHEBI:30616"/>
    </ligand>
</feature>